<comment type="caution">
    <text evidence="3">The sequence shown here is derived from an EMBL/GenBank/DDBJ whole genome shotgun (WGS) entry which is preliminary data.</text>
</comment>
<proteinExistence type="predicted"/>
<evidence type="ECO:0000313" key="3">
    <source>
        <dbReference type="EMBL" id="REC73256.1"/>
    </source>
</evidence>
<dbReference type="OrthoDB" id="9806653at2"/>
<dbReference type="PANTHER" id="PTHR45871:SF1">
    <property type="entry name" value="PHOSPHATIDYLINOSITOL N-ACETYLGLUCOSAMINYLTRANSFERASE SUBUNIT A"/>
    <property type="match status" value="1"/>
</dbReference>
<evidence type="ECO:0000259" key="2">
    <source>
        <dbReference type="Pfam" id="PF13439"/>
    </source>
</evidence>
<dbReference type="Pfam" id="PF00534">
    <property type="entry name" value="Glycos_transf_1"/>
    <property type="match status" value="1"/>
</dbReference>
<dbReference type="GO" id="GO:0016757">
    <property type="term" value="F:glycosyltransferase activity"/>
    <property type="evidence" value="ECO:0007669"/>
    <property type="project" value="InterPro"/>
</dbReference>
<dbReference type="InterPro" id="IPR001296">
    <property type="entry name" value="Glyco_trans_1"/>
</dbReference>
<keyword evidence="4" id="KW-1185">Reference proteome</keyword>
<dbReference type="Gene3D" id="3.40.50.2000">
    <property type="entry name" value="Glycogen Phosphorylase B"/>
    <property type="match status" value="2"/>
</dbReference>
<dbReference type="PANTHER" id="PTHR45871">
    <property type="entry name" value="N-ACETYLGLUCOSAMINYL-PHOSPHATIDYLINOSITOL BIOSYNTHETIC PROTEIN"/>
    <property type="match status" value="1"/>
</dbReference>
<dbReference type="Pfam" id="PF13439">
    <property type="entry name" value="Glyco_transf_4"/>
    <property type="match status" value="1"/>
</dbReference>
<gene>
    <name evidence="3" type="ORF">DRF58_00440</name>
</gene>
<dbReference type="InterPro" id="IPR028098">
    <property type="entry name" value="Glyco_trans_4-like_N"/>
</dbReference>
<evidence type="ECO:0008006" key="5">
    <source>
        <dbReference type="Google" id="ProtNLM"/>
    </source>
</evidence>
<dbReference type="AlphaFoldDB" id="A0A3D9D5G1"/>
<evidence type="ECO:0000259" key="1">
    <source>
        <dbReference type="Pfam" id="PF00534"/>
    </source>
</evidence>
<dbReference type="Proteomes" id="UP000256326">
    <property type="component" value="Unassembled WGS sequence"/>
</dbReference>
<feature type="domain" description="Glycosyl transferase family 1" evidence="1">
    <location>
        <begin position="181"/>
        <end position="345"/>
    </location>
</feature>
<protein>
    <recommendedName>
        <fullName evidence="5">Glycosyltransferase family 1 protein</fullName>
    </recommendedName>
</protein>
<organism evidence="3 4">
    <name type="scientific">Epilithonimonas hispanica</name>
    <dbReference type="NCBI Taxonomy" id="358687"/>
    <lineage>
        <taxon>Bacteria</taxon>
        <taxon>Pseudomonadati</taxon>
        <taxon>Bacteroidota</taxon>
        <taxon>Flavobacteriia</taxon>
        <taxon>Flavobacteriales</taxon>
        <taxon>Weeksellaceae</taxon>
        <taxon>Chryseobacterium group</taxon>
        <taxon>Epilithonimonas</taxon>
    </lineage>
</organism>
<accession>A0A3D9D5G1</accession>
<evidence type="ECO:0000313" key="4">
    <source>
        <dbReference type="Proteomes" id="UP000256326"/>
    </source>
</evidence>
<dbReference type="SUPFAM" id="SSF53756">
    <property type="entry name" value="UDP-Glycosyltransferase/glycogen phosphorylase"/>
    <property type="match status" value="1"/>
</dbReference>
<sequence>MIMKTRIVHVTQGFGGLFTYIRQIVQNIDREKFEFEIVAPENAECRKFCEDNFVKYTVINFERSFSPYKDFSGLIKLYRFLKKNKPHLVHVHSAKGGFLGRIAAHFAGVKSIYTPHGISYLGFTGIKRNIFFLLEVYAKYYTNYVLACSESERNRCLYEVGIAEEKVTVISNAIEVKDEVPKDSKNPTKLHIGVIARLTYQKNPVFFVEIANKVKQIFPVAEFSILGAGIHDYLKDHVLEKIEEYNLTNDFKIHEWGSFESVDKYLNTLDIFLMPSVFEGLPFSLLEAMNEDLLCITSKCDGCADVINNYENGFACMELPDYVKAIQVAVNNPQLKNTLIVQAKKDLHNKYDLTAFIYKLENYYMSVINNEKKQ</sequence>
<dbReference type="EMBL" id="QNUG01000001">
    <property type="protein sequence ID" value="REC73256.1"/>
    <property type="molecule type" value="Genomic_DNA"/>
</dbReference>
<name>A0A3D9D5G1_9FLAO</name>
<feature type="domain" description="Glycosyltransferase subfamily 4-like N-terminal" evidence="2">
    <location>
        <begin position="14"/>
        <end position="176"/>
    </location>
</feature>
<reference evidence="3 4" key="1">
    <citation type="journal article" date="2006" name="Int. J. Syst. Evol. Microbiol.">
        <title>Chryseobacterium hispanicum sp. nov., isolated from the drinking water distribution system of Sevilla, Spain.</title>
        <authorList>
            <person name="Gallego V."/>
            <person name="Garcia M.T."/>
            <person name="Ventosa A."/>
        </authorList>
    </citation>
    <scope>NUCLEOTIDE SEQUENCE [LARGE SCALE GENOMIC DNA]</scope>
    <source>
        <strain evidence="3 4">KCTC 22104</strain>
    </source>
</reference>